<evidence type="ECO:0000313" key="4">
    <source>
        <dbReference type="EMBL" id="MCH6168019.1"/>
    </source>
</evidence>
<protein>
    <submittedName>
        <fullName evidence="4">M23 family metallopeptidase</fullName>
    </submittedName>
</protein>
<dbReference type="InterPro" id="IPR016047">
    <property type="entry name" value="M23ase_b-sheet_dom"/>
</dbReference>
<dbReference type="EMBL" id="JAKXMK010000017">
    <property type="protein sequence ID" value="MCH6168019.1"/>
    <property type="molecule type" value="Genomic_DNA"/>
</dbReference>
<feature type="signal peptide" evidence="2">
    <location>
        <begin position="1"/>
        <end position="21"/>
    </location>
</feature>
<evidence type="ECO:0000259" key="3">
    <source>
        <dbReference type="Pfam" id="PF01551"/>
    </source>
</evidence>
<dbReference type="CDD" id="cd12797">
    <property type="entry name" value="M23_peptidase"/>
    <property type="match status" value="1"/>
</dbReference>
<feature type="region of interest" description="Disordered" evidence="1">
    <location>
        <begin position="380"/>
        <end position="400"/>
    </location>
</feature>
<reference evidence="4 5" key="1">
    <citation type="submission" date="2022-03" db="EMBL/GenBank/DDBJ databases">
        <title>Pseudonocardia alaer sp. nov., a novel actinomycete isolated from reed forest soil.</title>
        <authorList>
            <person name="Wang L."/>
        </authorList>
    </citation>
    <scope>NUCLEOTIDE SEQUENCE [LARGE SCALE GENOMIC DNA]</scope>
    <source>
        <strain evidence="4 5">Y-16303</strain>
    </source>
</reference>
<dbReference type="PANTHER" id="PTHR21666">
    <property type="entry name" value="PEPTIDASE-RELATED"/>
    <property type="match status" value="1"/>
</dbReference>
<dbReference type="Proteomes" id="UP001299970">
    <property type="component" value="Unassembled WGS sequence"/>
</dbReference>
<comment type="caution">
    <text evidence="4">The sequence shown here is derived from an EMBL/GenBank/DDBJ whole genome shotgun (WGS) entry which is preliminary data.</text>
</comment>
<feature type="chain" id="PRO_5045365987" evidence="2">
    <location>
        <begin position="22"/>
        <end position="410"/>
    </location>
</feature>
<sequence length="410" mass="43408">MTSRRSTALLALGLVLIAACTAPPPRVPMQRGHSPITGELRGSEFPTALSPLIVSTFEPTIPFAASNGKFIATYELNLRNMTSLMLTPTRVEVRSPAGVVLYTLDTAQIPPALALPSARSGVTGIGDGQIAMLFMTLEFATRAEIPDRLENRVTVTAPGFPPEGVTSKSVAVTVSDATVPVLGPPLVPGSGYIAADSCCDSVRHRRAGLSVDNGFWFAQRFAVDWEQLDARGRTVTGDDPDDPSDYTIYGKQAIAATDGTVVKVIDGLPDQEPGELPAGISLDKADGNSVIVAIEDGLYMLYAHMQAGSLRVEEGQRIARGDPIGLVGNSGNSSVPHLHFHVMDGASPVESEGVPYVIDSFTVTGQIASTQALDQLENTTQPLPVQPTPSDGAHRDQYPLDRVVVSFPRA</sequence>
<evidence type="ECO:0000256" key="1">
    <source>
        <dbReference type="SAM" id="MobiDB-lite"/>
    </source>
</evidence>
<dbReference type="InterPro" id="IPR011055">
    <property type="entry name" value="Dup_hybrid_motif"/>
</dbReference>
<evidence type="ECO:0000256" key="2">
    <source>
        <dbReference type="SAM" id="SignalP"/>
    </source>
</evidence>
<dbReference type="RefSeq" id="WP_241038676.1">
    <property type="nucleotide sequence ID" value="NZ_BAAAJF010000001.1"/>
</dbReference>
<name>A0ABS9THL5_9PSEU</name>
<accession>A0ABS9THL5</accession>
<keyword evidence="5" id="KW-1185">Reference proteome</keyword>
<dbReference type="InterPro" id="IPR050570">
    <property type="entry name" value="Cell_wall_metabolism_enzyme"/>
</dbReference>
<dbReference type="Gene3D" id="2.70.70.10">
    <property type="entry name" value="Glucose Permease (Domain IIA)"/>
    <property type="match status" value="1"/>
</dbReference>
<dbReference type="PANTHER" id="PTHR21666:SF270">
    <property type="entry name" value="MUREIN HYDROLASE ACTIVATOR ENVC"/>
    <property type="match status" value="1"/>
</dbReference>
<dbReference type="SUPFAM" id="SSF51261">
    <property type="entry name" value="Duplicated hybrid motif"/>
    <property type="match status" value="1"/>
</dbReference>
<feature type="domain" description="M23ase beta-sheet core" evidence="3">
    <location>
        <begin position="250"/>
        <end position="349"/>
    </location>
</feature>
<dbReference type="PROSITE" id="PS51257">
    <property type="entry name" value="PROKAR_LIPOPROTEIN"/>
    <property type="match status" value="1"/>
</dbReference>
<evidence type="ECO:0000313" key="5">
    <source>
        <dbReference type="Proteomes" id="UP001299970"/>
    </source>
</evidence>
<dbReference type="Pfam" id="PF01551">
    <property type="entry name" value="Peptidase_M23"/>
    <property type="match status" value="1"/>
</dbReference>
<keyword evidence="2" id="KW-0732">Signal</keyword>
<organism evidence="4 5">
    <name type="scientific">Pseudonocardia alaniniphila</name>
    <dbReference type="NCBI Taxonomy" id="75291"/>
    <lineage>
        <taxon>Bacteria</taxon>
        <taxon>Bacillati</taxon>
        <taxon>Actinomycetota</taxon>
        <taxon>Actinomycetes</taxon>
        <taxon>Pseudonocardiales</taxon>
        <taxon>Pseudonocardiaceae</taxon>
        <taxon>Pseudonocardia</taxon>
    </lineage>
</organism>
<gene>
    <name evidence="4" type="ORF">MMF94_20210</name>
</gene>
<proteinExistence type="predicted"/>